<evidence type="ECO:0000259" key="6">
    <source>
        <dbReference type="Pfam" id="PF02631"/>
    </source>
</evidence>
<comment type="function">
    <text evidence="5">Modulates RecA activity.</text>
</comment>
<dbReference type="AlphaFoldDB" id="A0A191ZTM5"/>
<evidence type="ECO:0000256" key="1">
    <source>
        <dbReference type="ARBA" id="ARBA00004496"/>
    </source>
</evidence>
<name>A0A191ZTM5_9RALS</name>
<dbReference type="InterPro" id="IPR003783">
    <property type="entry name" value="Regulatory_RecX"/>
</dbReference>
<dbReference type="Pfam" id="PF21981">
    <property type="entry name" value="RecX_HTH3"/>
    <property type="match status" value="1"/>
</dbReference>
<feature type="domain" description="RecX third three-helical" evidence="7">
    <location>
        <begin position="102"/>
        <end position="145"/>
    </location>
</feature>
<dbReference type="GeneID" id="61524910"/>
<protein>
    <recommendedName>
        <fullName evidence="3 5">Regulatory protein RecX</fullName>
    </recommendedName>
</protein>
<dbReference type="RefSeq" id="WP_064801780.1">
    <property type="nucleotide sequence ID" value="NZ_CP016022.1"/>
</dbReference>
<proteinExistence type="inferred from homology"/>
<evidence type="ECO:0000256" key="3">
    <source>
        <dbReference type="ARBA" id="ARBA00018111"/>
    </source>
</evidence>
<comment type="subcellular location">
    <subcellularLocation>
        <location evidence="1 5">Cytoplasm</location>
    </subcellularLocation>
</comment>
<evidence type="ECO:0000259" key="7">
    <source>
        <dbReference type="Pfam" id="PF21981"/>
    </source>
</evidence>
<keyword evidence="4 5" id="KW-0963">Cytoplasm</keyword>
<evidence type="ECO:0000313" key="9">
    <source>
        <dbReference type="EMBL" id="ANJ71449.1"/>
    </source>
</evidence>
<evidence type="ECO:0000256" key="4">
    <source>
        <dbReference type="ARBA" id="ARBA00022490"/>
    </source>
</evidence>
<evidence type="ECO:0000259" key="8">
    <source>
        <dbReference type="Pfam" id="PF21982"/>
    </source>
</evidence>
<comment type="similarity">
    <text evidence="2 5">Belongs to the RecX family.</text>
</comment>
<dbReference type="PANTHER" id="PTHR33602:SF1">
    <property type="entry name" value="REGULATORY PROTEIN RECX FAMILY PROTEIN"/>
    <property type="match status" value="1"/>
</dbReference>
<organism evidence="9 10">
    <name type="scientific">Ralstonia insidiosa</name>
    <dbReference type="NCBI Taxonomy" id="190721"/>
    <lineage>
        <taxon>Bacteria</taxon>
        <taxon>Pseudomonadati</taxon>
        <taxon>Pseudomonadota</taxon>
        <taxon>Betaproteobacteria</taxon>
        <taxon>Burkholderiales</taxon>
        <taxon>Burkholderiaceae</taxon>
        <taxon>Ralstonia</taxon>
    </lineage>
</organism>
<dbReference type="GO" id="GO:0006282">
    <property type="term" value="P:regulation of DNA repair"/>
    <property type="evidence" value="ECO:0007669"/>
    <property type="project" value="UniProtKB-UniRule"/>
</dbReference>
<dbReference type="InterPro" id="IPR036388">
    <property type="entry name" value="WH-like_DNA-bd_sf"/>
</dbReference>
<dbReference type="NCBIfam" id="NF001055">
    <property type="entry name" value="PRK00117.2-5"/>
    <property type="match status" value="1"/>
</dbReference>
<evidence type="ECO:0000256" key="2">
    <source>
        <dbReference type="ARBA" id="ARBA00009695"/>
    </source>
</evidence>
<sequence>MPLPRQPLSLKARALGYLSRREHSRAELRRKLAPHAESAEEVDALLDWLEGENWLSNARFAESVVHRRASRYGTARLMQELKTHQLGEETLGEVKAQLQSTEVARAKALWDKRFGRTPADLAERAKQVRYMMARGFSRSVVSRIISGADELLDGGDESD</sequence>
<dbReference type="Pfam" id="PF02631">
    <property type="entry name" value="RecX_HTH2"/>
    <property type="match status" value="1"/>
</dbReference>
<dbReference type="OrthoDB" id="5295441at2"/>
<evidence type="ECO:0000256" key="5">
    <source>
        <dbReference type="HAMAP-Rule" id="MF_01114"/>
    </source>
</evidence>
<reference evidence="10" key="1">
    <citation type="submission" date="2016-06" db="EMBL/GenBank/DDBJ databases">
        <authorList>
            <person name="Xu Y."/>
            <person name="Nagy A."/>
            <person name="Yan X."/>
            <person name="Kim S.W."/>
            <person name="Haley B."/>
            <person name="Liu N.T."/>
            <person name="Nou X."/>
        </authorList>
    </citation>
    <scope>NUCLEOTIDE SEQUENCE [LARGE SCALE GENOMIC DNA]</scope>
    <source>
        <strain evidence="10">ATCC 49129</strain>
    </source>
</reference>
<dbReference type="EMBL" id="CP016022">
    <property type="protein sequence ID" value="ANJ71449.1"/>
    <property type="molecule type" value="Genomic_DNA"/>
</dbReference>
<dbReference type="Gene3D" id="1.10.10.10">
    <property type="entry name" value="Winged helix-like DNA-binding domain superfamily/Winged helix DNA-binding domain"/>
    <property type="match status" value="3"/>
</dbReference>
<dbReference type="InterPro" id="IPR053924">
    <property type="entry name" value="RecX_HTH_2nd"/>
</dbReference>
<gene>
    <name evidence="5" type="primary">recX</name>
    <name evidence="9" type="ORF">A9Y76_02665</name>
</gene>
<dbReference type="HAMAP" id="MF_01114">
    <property type="entry name" value="RecX"/>
    <property type="match status" value="1"/>
</dbReference>
<feature type="domain" description="RecX first three-helical" evidence="8">
    <location>
        <begin position="11"/>
        <end position="49"/>
    </location>
</feature>
<accession>A0A191ZTM5</accession>
<keyword evidence="10" id="KW-1185">Reference proteome</keyword>
<dbReference type="Pfam" id="PF21982">
    <property type="entry name" value="RecX_HTH1"/>
    <property type="match status" value="1"/>
</dbReference>
<dbReference type="PANTHER" id="PTHR33602">
    <property type="entry name" value="REGULATORY PROTEIN RECX FAMILY PROTEIN"/>
    <property type="match status" value="1"/>
</dbReference>
<dbReference type="Proteomes" id="UP000078572">
    <property type="component" value="Chromosome 1"/>
</dbReference>
<dbReference type="GO" id="GO:0005737">
    <property type="term" value="C:cytoplasm"/>
    <property type="evidence" value="ECO:0007669"/>
    <property type="project" value="UniProtKB-SubCell"/>
</dbReference>
<feature type="domain" description="RecX second three-helical" evidence="6">
    <location>
        <begin position="58"/>
        <end position="90"/>
    </location>
</feature>
<dbReference type="InterPro" id="IPR053925">
    <property type="entry name" value="RecX_HTH_3rd"/>
</dbReference>
<evidence type="ECO:0000313" key="10">
    <source>
        <dbReference type="Proteomes" id="UP000078572"/>
    </source>
</evidence>
<dbReference type="InterPro" id="IPR053926">
    <property type="entry name" value="RecX_HTH_1st"/>
</dbReference>
<dbReference type="STRING" id="190721.ACS15_0588"/>